<dbReference type="InterPro" id="IPR041916">
    <property type="entry name" value="Anti_sigma_zinc_sf"/>
</dbReference>
<keyword evidence="1" id="KW-0805">Transcription regulation</keyword>
<organism evidence="4 5">
    <name type="scientific">Streptomyces aquilus</name>
    <dbReference type="NCBI Taxonomy" id="2548456"/>
    <lineage>
        <taxon>Bacteria</taxon>
        <taxon>Bacillati</taxon>
        <taxon>Actinomycetota</taxon>
        <taxon>Actinomycetes</taxon>
        <taxon>Kitasatosporales</taxon>
        <taxon>Streptomycetaceae</taxon>
        <taxon>Streptomyces</taxon>
    </lineage>
</organism>
<dbReference type="KEGG" id="saqu:EJC51_08135"/>
<sequence>MAREPGPDAHPEEDELLALALGTLPGESAELLRHLTVCPACRSTYDDLSAAVDSVLPAAPSVAPPAGFEARVLERLELPAPAGRTGRRRSYRRPLLVAAATAAGICLGAAGAVVVDLGSPSASQVAVSDRGALLVTGSGAAVGTIEPSRLGAEPVLVMQITDGSSPGTRYTCRLVLKDGTTRDAGHWRLPSSGRATWIAYGAAESVDRVELVTDGGQVWSSARWDL</sequence>
<keyword evidence="2" id="KW-0804">Transcription</keyword>
<dbReference type="EMBL" id="CP034463">
    <property type="protein sequence ID" value="AZP16075.1"/>
    <property type="molecule type" value="Genomic_DNA"/>
</dbReference>
<evidence type="ECO:0000256" key="2">
    <source>
        <dbReference type="ARBA" id="ARBA00023163"/>
    </source>
</evidence>
<proteinExistence type="predicted"/>
<evidence type="ECO:0008006" key="6">
    <source>
        <dbReference type="Google" id="ProtNLM"/>
    </source>
</evidence>
<gene>
    <name evidence="4" type="ORF">EJC51_08135</name>
</gene>
<dbReference type="Gene3D" id="1.10.10.1320">
    <property type="entry name" value="Anti-sigma factor, zinc-finger domain"/>
    <property type="match status" value="1"/>
</dbReference>
<name>A0A3S9HVF3_9ACTN</name>
<evidence type="ECO:0000313" key="4">
    <source>
        <dbReference type="EMBL" id="AZP16075.1"/>
    </source>
</evidence>
<dbReference type="AlphaFoldDB" id="A0A3S9HVF3"/>
<reference evidence="4 5" key="1">
    <citation type="submission" date="2018-12" db="EMBL/GenBank/DDBJ databases">
        <authorList>
            <person name="Li K."/>
        </authorList>
    </citation>
    <scope>NUCLEOTIDE SEQUENCE [LARGE SCALE GENOMIC DNA]</scope>
    <source>
        <strain evidence="5">CR22</strain>
    </source>
</reference>
<feature type="transmembrane region" description="Helical" evidence="3">
    <location>
        <begin position="94"/>
        <end position="115"/>
    </location>
</feature>
<keyword evidence="5" id="KW-1185">Reference proteome</keyword>
<evidence type="ECO:0000256" key="1">
    <source>
        <dbReference type="ARBA" id="ARBA00023015"/>
    </source>
</evidence>
<dbReference type="Proteomes" id="UP000280197">
    <property type="component" value="Chromosome"/>
</dbReference>
<protein>
    <recommendedName>
        <fullName evidence="6">Zf-HC2 domain-containing protein</fullName>
    </recommendedName>
</protein>
<evidence type="ECO:0000256" key="3">
    <source>
        <dbReference type="SAM" id="Phobius"/>
    </source>
</evidence>
<dbReference type="RefSeq" id="WP_126270439.1">
    <property type="nucleotide sequence ID" value="NZ_CP034463.1"/>
</dbReference>
<keyword evidence="3" id="KW-0812">Transmembrane</keyword>
<keyword evidence="3" id="KW-1133">Transmembrane helix</keyword>
<keyword evidence="3" id="KW-0472">Membrane</keyword>
<accession>A0A3S9HVF3</accession>
<evidence type="ECO:0000313" key="5">
    <source>
        <dbReference type="Proteomes" id="UP000280197"/>
    </source>
</evidence>